<dbReference type="Proteomes" id="UP000765891">
    <property type="component" value="Unassembled WGS sequence"/>
</dbReference>
<evidence type="ECO:0000256" key="4">
    <source>
        <dbReference type="ARBA" id="ARBA00038054"/>
    </source>
</evidence>
<reference evidence="7" key="3">
    <citation type="submission" date="2021-03" db="EMBL/GenBank/DDBJ databases">
        <title>Genomic Encyclopedia of Type Strains, Phase IV (KMG-IV): sequencing the most valuable type-strain genomes for metagenomic binning, comparative biology and taxonomic classification.</title>
        <authorList>
            <person name="Goeker M."/>
        </authorList>
    </citation>
    <scope>NUCLEOTIDE SEQUENCE</scope>
    <source>
        <strain evidence="7">DSM 22443</strain>
    </source>
</reference>
<evidence type="ECO:0000313" key="6">
    <source>
        <dbReference type="EMBL" id="GGM69141.1"/>
    </source>
</evidence>
<reference evidence="6" key="2">
    <citation type="submission" date="2020-09" db="EMBL/GenBank/DDBJ databases">
        <authorList>
            <person name="Sun Q."/>
            <person name="Ohkuma M."/>
        </authorList>
    </citation>
    <scope>NUCLEOTIDE SEQUENCE</scope>
    <source>
        <strain evidence="6">JCM 16108</strain>
    </source>
</reference>
<dbReference type="EMBL" id="JAGGKO010000003">
    <property type="protein sequence ID" value="MBP1955078.1"/>
    <property type="molecule type" value="Genomic_DNA"/>
</dbReference>
<evidence type="ECO:0000259" key="5">
    <source>
        <dbReference type="SMART" id="SM00903"/>
    </source>
</evidence>
<keyword evidence="2" id="KW-0285">Flavoprotein</keyword>
<dbReference type="OrthoDB" id="8522at2157"/>
<evidence type="ECO:0000313" key="7">
    <source>
        <dbReference type="EMBL" id="MBP1955078.1"/>
    </source>
</evidence>
<dbReference type="GO" id="GO:0010181">
    <property type="term" value="F:FMN binding"/>
    <property type="evidence" value="ECO:0007669"/>
    <property type="project" value="InterPro"/>
</dbReference>
<dbReference type="InterPro" id="IPR012349">
    <property type="entry name" value="Split_barrel_FMN-bd"/>
</dbReference>
<dbReference type="SMART" id="SM00903">
    <property type="entry name" value="Flavin_Reduct"/>
    <property type="match status" value="1"/>
</dbReference>
<reference evidence="6" key="1">
    <citation type="journal article" date="2014" name="Int. J. Syst. Evol. Microbiol.">
        <title>Complete genome sequence of Corynebacterium casei LMG S-19264T (=DSM 44701T), isolated from a smear-ripened cheese.</title>
        <authorList>
            <consortium name="US DOE Joint Genome Institute (JGI-PGF)"/>
            <person name="Walter F."/>
            <person name="Albersmeier A."/>
            <person name="Kalinowski J."/>
            <person name="Ruckert C."/>
        </authorList>
    </citation>
    <scope>NUCLEOTIDE SEQUENCE</scope>
    <source>
        <strain evidence="6">JCM 16108</strain>
    </source>
</reference>
<keyword evidence="8" id="KW-1185">Reference proteome</keyword>
<name>A0A830G0B6_9EURY</name>
<dbReference type="Pfam" id="PF01613">
    <property type="entry name" value="Flavin_Reduct"/>
    <property type="match status" value="1"/>
</dbReference>
<comment type="similarity">
    <text evidence="4">Belongs to the flavoredoxin family.</text>
</comment>
<evidence type="ECO:0000256" key="1">
    <source>
        <dbReference type="ARBA" id="ARBA00001917"/>
    </source>
</evidence>
<dbReference type="AlphaFoldDB" id="A0A830G0B6"/>
<organism evidence="6 8">
    <name type="scientific">Halarchaeum rubridurum</name>
    <dbReference type="NCBI Taxonomy" id="489911"/>
    <lineage>
        <taxon>Archaea</taxon>
        <taxon>Methanobacteriati</taxon>
        <taxon>Methanobacteriota</taxon>
        <taxon>Stenosarchaea group</taxon>
        <taxon>Halobacteria</taxon>
        <taxon>Halobacteriales</taxon>
        <taxon>Halobacteriaceae</taxon>
    </lineage>
</organism>
<comment type="caution">
    <text evidence="6">The sequence shown here is derived from an EMBL/GenBank/DDBJ whole genome shotgun (WGS) entry which is preliminary data.</text>
</comment>
<feature type="domain" description="Flavin reductase like" evidence="5">
    <location>
        <begin position="22"/>
        <end position="168"/>
    </location>
</feature>
<dbReference type="RefSeq" id="WP_188872334.1">
    <property type="nucleotide sequence ID" value="NZ_BMOO01000004.1"/>
</dbReference>
<comment type="cofactor">
    <cofactor evidence="1">
        <name>FMN</name>
        <dbReference type="ChEBI" id="CHEBI:58210"/>
    </cofactor>
</comment>
<dbReference type="PANTHER" id="PTHR33798">
    <property type="entry name" value="FLAVOPROTEIN OXYGENASE"/>
    <property type="match status" value="1"/>
</dbReference>
<dbReference type="SUPFAM" id="SSF50475">
    <property type="entry name" value="FMN-binding split barrel"/>
    <property type="match status" value="1"/>
</dbReference>
<sequence>MFARDTDDFSPSERERIVKTAVSPRPVAWVGTRDAAGTDNLAPFSSYTYVGADEPSVLFTASRRDGDLKDTPRNAIDTEVFSVSVATADVLETVDHTAADPGPEEGDEFDLAGVERAECDRIDAPYVADAPIAMECTLHDRQEIHGRTMLIGDVVRFHVADEATRDGQVDSREITTIGRLGGPYYTHTDPVEFERRY</sequence>
<accession>A0A830G0B6</accession>
<dbReference type="InterPro" id="IPR002563">
    <property type="entry name" value="Flavin_Rdtase-like_dom"/>
</dbReference>
<gene>
    <name evidence="6" type="ORF">GCM10009017_19170</name>
    <name evidence="7" type="ORF">J2752_001990</name>
</gene>
<dbReference type="Gene3D" id="2.30.110.10">
    <property type="entry name" value="Electron Transport, Fmn-binding Protein, Chain A"/>
    <property type="match status" value="1"/>
</dbReference>
<proteinExistence type="inferred from homology"/>
<keyword evidence="3" id="KW-0288">FMN</keyword>
<protein>
    <submittedName>
        <fullName evidence="6 7">Flavin reductase</fullName>
    </submittedName>
</protein>
<evidence type="ECO:0000313" key="8">
    <source>
        <dbReference type="Proteomes" id="UP000614609"/>
    </source>
</evidence>
<dbReference type="EMBL" id="BMOO01000004">
    <property type="protein sequence ID" value="GGM69141.1"/>
    <property type="molecule type" value="Genomic_DNA"/>
</dbReference>
<dbReference type="Proteomes" id="UP000614609">
    <property type="component" value="Unassembled WGS sequence"/>
</dbReference>
<evidence type="ECO:0000256" key="2">
    <source>
        <dbReference type="ARBA" id="ARBA00022630"/>
    </source>
</evidence>
<evidence type="ECO:0000256" key="3">
    <source>
        <dbReference type="ARBA" id="ARBA00022643"/>
    </source>
</evidence>
<dbReference type="PANTHER" id="PTHR33798:SF5">
    <property type="entry name" value="FLAVIN REDUCTASE LIKE DOMAIN-CONTAINING PROTEIN"/>
    <property type="match status" value="1"/>
</dbReference>